<reference evidence="1" key="2">
    <citation type="submission" date="2013-05" db="EMBL/GenBank/DDBJ databases">
        <title>The genome and transcriptome of Haemonchus contortus: a key model parasite for drug and vaccine discovery.</title>
        <authorList>
            <person name="Laing R."/>
            <person name="Kikuchi T."/>
            <person name="Martinelli A."/>
            <person name="Tsai I.J."/>
            <person name="Beech R.N."/>
            <person name="Redman E."/>
            <person name="Holroyd N."/>
            <person name="Bartley D.J."/>
            <person name="Beasley H."/>
            <person name="Britton C."/>
            <person name="Curran D."/>
            <person name="Devaney E."/>
            <person name="Gilabert A."/>
            <person name="Jackson F."/>
            <person name="Hunt M."/>
            <person name="Johnston S."/>
            <person name="Kryukov I."/>
            <person name="Li K."/>
            <person name="Morrison A.A."/>
            <person name="Reid A.J."/>
            <person name="Sargison N."/>
            <person name="Saunders G."/>
            <person name="Wasmuth J.D."/>
            <person name="Wolstenholme A."/>
            <person name="Berriman M."/>
            <person name="Gilleard J.S."/>
            <person name="Cotton J.A."/>
        </authorList>
    </citation>
    <scope>NUCLEOTIDE SEQUENCE [LARGE SCALE GENOMIC DNA]</scope>
    <source>
        <strain evidence="1">ISE/inbred ISE</strain>
    </source>
</reference>
<sequence length="192" mass="21695">MEETCSEDLATPFLMKMLGQMQVLSSSLKCEKQSDGNYLYEYTIQVHPQKEDEDLAALLHSDSHSSLDYRTSSDYTSSLSPVKPTTHSEAECLCMVEVRFILFHRNMNGKAQLRIKEEFACCVTVREVIDHFRIETDGVHRGVFTPRLGYSVGRERSSTYPLNDTDLDKTLAELCGNDVDANTITIVADVTR</sequence>
<protein>
    <submittedName>
        <fullName evidence="3">UBX domain-containing protein</fullName>
    </submittedName>
</protein>
<evidence type="ECO:0000313" key="1">
    <source>
        <dbReference type="EMBL" id="CDL95020.1"/>
    </source>
</evidence>
<reference evidence="1" key="1">
    <citation type="submission" date="2013-03" db="EMBL/GenBank/DDBJ databases">
        <authorList>
            <person name="Aslett M."/>
        </authorList>
    </citation>
    <scope>NUCLEOTIDE SEQUENCE [LARGE SCALE GENOMIC DNA]</scope>
    <source>
        <strain evidence="1">ISE/inbred ISE</strain>
    </source>
</reference>
<evidence type="ECO:0000313" key="2">
    <source>
        <dbReference type="Proteomes" id="UP000025227"/>
    </source>
</evidence>
<dbReference type="OrthoDB" id="5826335at2759"/>
<dbReference type="AlphaFoldDB" id="W6NDS0"/>
<gene>
    <name evidence="1" type="ORF">HCOI_01141800</name>
</gene>
<dbReference type="Proteomes" id="UP000025227">
    <property type="component" value="Unplaced"/>
</dbReference>
<evidence type="ECO:0000313" key="3">
    <source>
        <dbReference type="WBParaSite" id="HCON_00153340-00001"/>
    </source>
</evidence>
<proteinExistence type="predicted"/>
<name>W6NDS0_HAECO</name>
<dbReference type="Pfam" id="PF04370">
    <property type="entry name" value="DUF508"/>
    <property type="match status" value="1"/>
</dbReference>
<dbReference type="OMA" id="IKEEFAC"/>
<dbReference type="EMBL" id="CAVP010058662">
    <property type="protein sequence ID" value="CDL95020.1"/>
    <property type="molecule type" value="Genomic_DNA"/>
</dbReference>
<reference evidence="3" key="3">
    <citation type="submission" date="2020-12" db="UniProtKB">
        <authorList>
            <consortium name="WormBaseParasite"/>
        </authorList>
    </citation>
    <scope>IDENTIFICATION</scope>
    <source>
        <strain evidence="3">MHco3</strain>
    </source>
</reference>
<dbReference type="WBParaSite" id="HCON_00153340-00001">
    <property type="protein sequence ID" value="HCON_00153340-00001"/>
    <property type="gene ID" value="HCON_00153340"/>
</dbReference>
<keyword evidence="2" id="KW-1185">Reference proteome</keyword>
<accession>W6NDS0</accession>
<organism evidence="1">
    <name type="scientific">Haemonchus contortus</name>
    <name type="common">Barber pole worm</name>
    <dbReference type="NCBI Taxonomy" id="6289"/>
    <lineage>
        <taxon>Eukaryota</taxon>
        <taxon>Metazoa</taxon>
        <taxon>Ecdysozoa</taxon>
        <taxon>Nematoda</taxon>
        <taxon>Chromadorea</taxon>
        <taxon>Rhabditida</taxon>
        <taxon>Rhabditina</taxon>
        <taxon>Rhabditomorpha</taxon>
        <taxon>Strongyloidea</taxon>
        <taxon>Trichostrongylidae</taxon>
        <taxon>Haemonchus</taxon>
    </lineage>
</organism>
<dbReference type="InterPro" id="IPR007465">
    <property type="entry name" value="DUF508"/>
</dbReference>